<dbReference type="Proteomes" id="UP000323856">
    <property type="component" value="Unassembled WGS sequence"/>
</dbReference>
<dbReference type="OrthoDB" id="10003048at2"/>
<dbReference type="EMBL" id="VOBL01000008">
    <property type="protein sequence ID" value="KAA0977144.1"/>
    <property type="molecule type" value="Genomic_DNA"/>
</dbReference>
<feature type="transmembrane region" description="Helical" evidence="1">
    <location>
        <begin position="171"/>
        <end position="191"/>
    </location>
</feature>
<keyword evidence="1" id="KW-0472">Membrane</keyword>
<protein>
    <submittedName>
        <fullName evidence="2">Uncharacterized protein</fullName>
    </submittedName>
</protein>
<evidence type="ECO:0000256" key="1">
    <source>
        <dbReference type="SAM" id="Phobius"/>
    </source>
</evidence>
<accession>A0A5B0EDL6</accession>
<dbReference type="AlphaFoldDB" id="A0A5B0EDL6"/>
<sequence>MDLNHSSAGKSLGEAYVAALRATGALDGVFEATRWGSSSLLNMLNKNVSQIVSPTLLKNALAWISHEQSMRQNVLSLSSAYQELSVVDPTVVSRLRDMIVAFSKSLPAHKPKDEAPIGPQISALIAEGTALERRLSPEELDMLLDDAENSEETRLSLGEWWHSLTDRQQHLVKLGTLGLLFVSILVSVFMAQTEYPGFGQFLASSAIPAGLALFATSKVSPYLMNTRTHPISKKITRR</sequence>
<reference evidence="2 3" key="1">
    <citation type="submission" date="2019-07" db="EMBL/GenBank/DDBJ databases">
        <title>Analysis of the biochemical properties, biological activity and biotechnological potential of siderophores and biosurfactants produced by Antarctic psychrotolerant bacteria.</title>
        <authorList>
            <person name="Styczynski M."/>
            <person name="Krucon T."/>
            <person name="Decewicz P."/>
            <person name="Dziewit L."/>
        </authorList>
    </citation>
    <scope>NUCLEOTIDE SEQUENCE [LARGE SCALE GENOMIC DNA]</scope>
    <source>
        <strain evidence="2 3">ANT_H27</strain>
    </source>
</reference>
<comment type="caution">
    <text evidence="2">The sequence shown here is derived from an EMBL/GenBank/DDBJ whole genome shotgun (WGS) entry which is preliminary data.</text>
</comment>
<keyword evidence="1" id="KW-1133">Transmembrane helix</keyword>
<organism evidence="2 3">
    <name type="scientific">Paeniglutamicibacter gangotriensis</name>
    <dbReference type="NCBI Taxonomy" id="254787"/>
    <lineage>
        <taxon>Bacteria</taxon>
        <taxon>Bacillati</taxon>
        <taxon>Actinomycetota</taxon>
        <taxon>Actinomycetes</taxon>
        <taxon>Micrococcales</taxon>
        <taxon>Micrococcaceae</taxon>
        <taxon>Paeniglutamicibacter</taxon>
    </lineage>
</organism>
<name>A0A5B0EDL6_9MICC</name>
<keyword evidence="1" id="KW-0812">Transmembrane</keyword>
<evidence type="ECO:0000313" key="2">
    <source>
        <dbReference type="EMBL" id="KAA0977144.1"/>
    </source>
</evidence>
<dbReference type="RefSeq" id="WP_149619528.1">
    <property type="nucleotide sequence ID" value="NZ_VOBL01000008.1"/>
</dbReference>
<proteinExistence type="predicted"/>
<evidence type="ECO:0000313" key="3">
    <source>
        <dbReference type="Proteomes" id="UP000323856"/>
    </source>
</evidence>
<feature type="transmembrane region" description="Helical" evidence="1">
    <location>
        <begin position="197"/>
        <end position="215"/>
    </location>
</feature>
<gene>
    <name evidence="2" type="ORF">FQ154_09605</name>
</gene>